<dbReference type="AlphaFoldDB" id="A0A5J9TTR0"/>
<keyword evidence="3" id="KW-1185">Reference proteome</keyword>
<evidence type="ECO:0000313" key="3">
    <source>
        <dbReference type="Proteomes" id="UP000324897"/>
    </source>
</evidence>
<dbReference type="Proteomes" id="UP000324897">
    <property type="component" value="Unassembled WGS sequence"/>
</dbReference>
<dbReference type="Gramene" id="TVU14071">
    <property type="protein sequence ID" value="TVU14071"/>
    <property type="gene ID" value="EJB05_37517"/>
</dbReference>
<organism evidence="2 3">
    <name type="scientific">Eragrostis curvula</name>
    <name type="common">weeping love grass</name>
    <dbReference type="NCBI Taxonomy" id="38414"/>
    <lineage>
        <taxon>Eukaryota</taxon>
        <taxon>Viridiplantae</taxon>
        <taxon>Streptophyta</taxon>
        <taxon>Embryophyta</taxon>
        <taxon>Tracheophyta</taxon>
        <taxon>Spermatophyta</taxon>
        <taxon>Magnoliopsida</taxon>
        <taxon>Liliopsida</taxon>
        <taxon>Poales</taxon>
        <taxon>Poaceae</taxon>
        <taxon>PACMAD clade</taxon>
        <taxon>Chloridoideae</taxon>
        <taxon>Eragrostideae</taxon>
        <taxon>Eragrostidinae</taxon>
        <taxon>Eragrostis</taxon>
    </lineage>
</organism>
<feature type="region of interest" description="Disordered" evidence="1">
    <location>
        <begin position="198"/>
        <end position="219"/>
    </location>
</feature>
<dbReference type="PANTHER" id="PTHR33157">
    <property type="entry name" value="AUTONOMOUS TRANSPOSABLE ELEMENT EN-1 MOSAIC PROTEIN-RELATED"/>
    <property type="match status" value="1"/>
</dbReference>
<dbReference type="EMBL" id="RWGY01000031">
    <property type="protein sequence ID" value="TVU14071.1"/>
    <property type="molecule type" value="Genomic_DNA"/>
</dbReference>
<dbReference type="GO" id="GO:0032196">
    <property type="term" value="P:transposition"/>
    <property type="evidence" value="ECO:0007669"/>
    <property type="project" value="InterPro"/>
</dbReference>
<evidence type="ECO:0000256" key="1">
    <source>
        <dbReference type="SAM" id="MobiDB-lite"/>
    </source>
</evidence>
<name>A0A5J9TTR0_9POAL</name>
<feature type="non-terminal residue" evidence="2">
    <location>
        <position position="1"/>
    </location>
</feature>
<protein>
    <submittedName>
        <fullName evidence="2">Uncharacterized protein</fullName>
    </submittedName>
</protein>
<sequence>MEVDNETVVDDDNARDEMVGKGVVSSVKSIYARATGKGSDGAEGSGSWEVITPGDHDRPPNGILGILCRQRFPGMVQFRGKLEPALTWEHYKSAQDLPDTGGREFANKAEWVRMELWVPPWWPATHHDSCDFLVRRWCDPWWDETNNTVRGWRLQMPGPAHHKGNLSLSQYVARWSASHGGQPCGQFKAFALSHKGKATSDVDFNPEDPPPPPSAYSNATVHSRISQYTSAAREVHGEDWDPSTHDLDGEIVMRVGGGKKHGRYWIDDSTIDAASTPTLFRSEQGAQAQPCQYAHGRPRHRSKLSDDGGEVGGEVADRA</sequence>
<proteinExistence type="predicted"/>
<dbReference type="PANTHER" id="PTHR33157:SF12">
    <property type="entry name" value="TRANSPOSASE TNP1_EN_SPM-LIKE DOMAIN-CONTAINING PROTEIN"/>
    <property type="match status" value="1"/>
</dbReference>
<evidence type="ECO:0000313" key="2">
    <source>
        <dbReference type="EMBL" id="TVU14071.1"/>
    </source>
</evidence>
<feature type="compositionally biased region" description="Polar residues" evidence="1">
    <location>
        <begin position="281"/>
        <end position="290"/>
    </location>
</feature>
<gene>
    <name evidence="2" type="ORF">EJB05_37517</name>
</gene>
<dbReference type="InterPro" id="IPR039266">
    <property type="entry name" value="EN-1/SPM"/>
</dbReference>
<accession>A0A5J9TTR0</accession>
<comment type="caution">
    <text evidence="2">The sequence shown here is derived from an EMBL/GenBank/DDBJ whole genome shotgun (WGS) entry which is preliminary data.</text>
</comment>
<feature type="region of interest" description="Disordered" evidence="1">
    <location>
        <begin position="281"/>
        <end position="319"/>
    </location>
</feature>
<feature type="region of interest" description="Disordered" evidence="1">
    <location>
        <begin position="35"/>
        <end position="55"/>
    </location>
</feature>
<reference evidence="2 3" key="1">
    <citation type="journal article" date="2019" name="Sci. Rep.">
        <title>A high-quality genome of Eragrostis curvula grass provides insights into Poaceae evolution and supports new strategies to enhance forage quality.</title>
        <authorList>
            <person name="Carballo J."/>
            <person name="Santos B.A.C.M."/>
            <person name="Zappacosta D."/>
            <person name="Garbus I."/>
            <person name="Selva J.P."/>
            <person name="Gallo C.A."/>
            <person name="Diaz A."/>
            <person name="Albertini E."/>
            <person name="Caccamo M."/>
            <person name="Echenique V."/>
        </authorList>
    </citation>
    <scope>NUCLEOTIDE SEQUENCE [LARGE SCALE GENOMIC DNA]</scope>
    <source>
        <strain evidence="3">cv. Victoria</strain>
        <tissue evidence="2">Leaf</tissue>
    </source>
</reference>
<dbReference type="OrthoDB" id="686875at2759"/>